<protein>
    <submittedName>
        <fullName evidence="2">Uncharacterized protein</fullName>
    </submittedName>
</protein>
<evidence type="ECO:0000256" key="1">
    <source>
        <dbReference type="SAM" id="MobiDB-lite"/>
    </source>
</evidence>
<feature type="region of interest" description="Disordered" evidence="1">
    <location>
        <begin position="1"/>
        <end position="29"/>
    </location>
</feature>
<organism evidence="2 3">
    <name type="scientific">Pisolithus microcarpus 441</name>
    <dbReference type="NCBI Taxonomy" id="765257"/>
    <lineage>
        <taxon>Eukaryota</taxon>
        <taxon>Fungi</taxon>
        <taxon>Dikarya</taxon>
        <taxon>Basidiomycota</taxon>
        <taxon>Agaricomycotina</taxon>
        <taxon>Agaricomycetes</taxon>
        <taxon>Agaricomycetidae</taxon>
        <taxon>Boletales</taxon>
        <taxon>Sclerodermatineae</taxon>
        <taxon>Pisolithaceae</taxon>
        <taxon>Pisolithus</taxon>
    </lineage>
</organism>
<dbReference type="HOGENOM" id="CLU_3074356_0_0_1"/>
<reference evidence="2 3" key="1">
    <citation type="submission" date="2014-04" db="EMBL/GenBank/DDBJ databases">
        <authorList>
            <consortium name="DOE Joint Genome Institute"/>
            <person name="Kuo A."/>
            <person name="Kohler A."/>
            <person name="Costa M.D."/>
            <person name="Nagy L.G."/>
            <person name="Floudas D."/>
            <person name="Copeland A."/>
            <person name="Barry K.W."/>
            <person name="Cichocki N."/>
            <person name="Veneault-Fourrey C."/>
            <person name="LaButti K."/>
            <person name="Lindquist E.A."/>
            <person name="Lipzen A."/>
            <person name="Lundell T."/>
            <person name="Morin E."/>
            <person name="Murat C."/>
            <person name="Sun H."/>
            <person name="Tunlid A."/>
            <person name="Henrissat B."/>
            <person name="Grigoriev I.V."/>
            <person name="Hibbett D.S."/>
            <person name="Martin F."/>
            <person name="Nordberg H.P."/>
            <person name="Cantor M.N."/>
            <person name="Hua S.X."/>
        </authorList>
    </citation>
    <scope>NUCLEOTIDE SEQUENCE [LARGE SCALE GENOMIC DNA]</scope>
    <source>
        <strain evidence="2 3">441</strain>
    </source>
</reference>
<dbReference type="EMBL" id="KN833697">
    <property type="protein sequence ID" value="KIK27181.1"/>
    <property type="molecule type" value="Genomic_DNA"/>
</dbReference>
<feature type="compositionally biased region" description="Polar residues" evidence="1">
    <location>
        <begin position="1"/>
        <end position="12"/>
    </location>
</feature>
<keyword evidence="3" id="KW-1185">Reference proteome</keyword>
<reference evidence="3" key="2">
    <citation type="submission" date="2015-01" db="EMBL/GenBank/DDBJ databases">
        <title>Evolutionary Origins and Diversification of the Mycorrhizal Mutualists.</title>
        <authorList>
            <consortium name="DOE Joint Genome Institute"/>
            <consortium name="Mycorrhizal Genomics Consortium"/>
            <person name="Kohler A."/>
            <person name="Kuo A."/>
            <person name="Nagy L.G."/>
            <person name="Floudas D."/>
            <person name="Copeland A."/>
            <person name="Barry K.W."/>
            <person name="Cichocki N."/>
            <person name="Veneault-Fourrey C."/>
            <person name="LaButti K."/>
            <person name="Lindquist E.A."/>
            <person name="Lipzen A."/>
            <person name="Lundell T."/>
            <person name="Morin E."/>
            <person name="Murat C."/>
            <person name="Riley R."/>
            <person name="Ohm R."/>
            <person name="Sun H."/>
            <person name="Tunlid A."/>
            <person name="Henrissat B."/>
            <person name="Grigoriev I.V."/>
            <person name="Hibbett D.S."/>
            <person name="Martin F."/>
        </authorList>
    </citation>
    <scope>NUCLEOTIDE SEQUENCE [LARGE SCALE GENOMIC DNA]</scope>
    <source>
        <strain evidence="3">441</strain>
    </source>
</reference>
<name>A0A0C9ZD12_9AGAM</name>
<feature type="non-terminal residue" evidence="2">
    <location>
        <position position="1"/>
    </location>
</feature>
<evidence type="ECO:0000313" key="2">
    <source>
        <dbReference type="EMBL" id="KIK27181.1"/>
    </source>
</evidence>
<dbReference type="AlphaFoldDB" id="A0A0C9ZD12"/>
<gene>
    <name evidence="2" type="ORF">PISMIDRAFT_675029</name>
</gene>
<dbReference type="Proteomes" id="UP000054018">
    <property type="component" value="Unassembled WGS sequence"/>
</dbReference>
<proteinExistence type="predicted"/>
<sequence length="53" mass="5839">MTAAQTSATRSGSYPVENLPSTKSLWPIPPSGSFQTYNTWAVTQQDLRDQPII</sequence>
<accession>A0A0C9ZD12</accession>
<evidence type="ECO:0000313" key="3">
    <source>
        <dbReference type="Proteomes" id="UP000054018"/>
    </source>
</evidence>